<dbReference type="InterPro" id="IPR042099">
    <property type="entry name" value="ANL_N_sf"/>
</dbReference>
<proteinExistence type="predicted"/>
<dbReference type="GO" id="GO:0016020">
    <property type="term" value="C:membrane"/>
    <property type="evidence" value="ECO:0007669"/>
    <property type="project" value="TreeGrafter"/>
</dbReference>
<dbReference type="CDD" id="cd05907">
    <property type="entry name" value="VL_LC_FACS_like"/>
    <property type="match status" value="1"/>
</dbReference>
<dbReference type="Proteomes" id="UP001165136">
    <property type="component" value="Unassembled WGS sequence"/>
</dbReference>
<keyword evidence="2" id="KW-0067">ATP-binding</keyword>
<name>A0A9W6VHV5_9PSEU</name>
<keyword evidence="1" id="KW-0547">Nucleotide-binding</keyword>
<dbReference type="Pfam" id="PF23562">
    <property type="entry name" value="AMP-binding_C_3"/>
    <property type="match status" value="1"/>
</dbReference>
<organism evidence="4 5">
    <name type="scientific">Amycolatopsis taiwanensis</name>
    <dbReference type="NCBI Taxonomy" id="342230"/>
    <lineage>
        <taxon>Bacteria</taxon>
        <taxon>Bacillati</taxon>
        <taxon>Actinomycetota</taxon>
        <taxon>Actinomycetes</taxon>
        <taxon>Pseudonocardiales</taxon>
        <taxon>Pseudonocardiaceae</taxon>
        <taxon>Amycolatopsis</taxon>
    </lineage>
</organism>
<dbReference type="PANTHER" id="PTHR43272">
    <property type="entry name" value="LONG-CHAIN-FATTY-ACID--COA LIGASE"/>
    <property type="match status" value="1"/>
</dbReference>
<dbReference type="SUPFAM" id="SSF56801">
    <property type="entry name" value="Acetyl-CoA synthetase-like"/>
    <property type="match status" value="1"/>
</dbReference>
<dbReference type="RefSeq" id="WP_285487997.1">
    <property type="nucleotide sequence ID" value="NZ_BSTI01000009.1"/>
</dbReference>
<feature type="domain" description="AMP-dependent synthetase/ligase" evidence="3">
    <location>
        <begin position="16"/>
        <end position="417"/>
    </location>
</feature>
<dbReference type="Pfam" id="PF00501">
    <property type="entry name" value="AMP-binding"/>
    <property type="match status" value="1"/>
</dbReference>
<evidence type="ECO:0000313" key="5">
    <source>
        <dbReference type="Proteomes" id="UP001165136"/>
    </source>
</evidence>
<accession>A0A9W6VHV5</accession>
<dbReference type="GO" id="GO:0005524">
    <property type="term" value="F:ATP binding"/>
    <property type="evidence" value="ECO:0007669"/>
    <property type="project" value="UniProtKB-KW"/>
</dbReference>
<dbReference type="PANTHER" id="PTHR43272:SF33">
    <property type="entry name" value="AMP-BINDING DOMAIN-CONTAINING PROTEIN-RELATED"/>
    <property type="match status" value="1"/>
</dbReference>
<protein>
    <submittedName>
        <fullName evidence="4">Long-chain-fatty-acid--CoA ligase</fullName>
    </submittedName>
</protein>
<evidence type="ECO:0000256" key="1">
    <source>
        <dbReference type="ARBA" id="ARBA00022741"/>
    </source>
</evidence>
<gene>
    <name evidence="4" type="ORF">Atai01_44110</name>
</gene>
<comment type="caution">
    <text evidence="4">The sequence shown here is derived from an EMBL/GenBank/DDBJ whole genome shotgun (WGS) entry which is preliminary data.</text>
</comment>
<keyword evidence="5" id="KW-1185">Reference proteome</keyword>
<dbReference type="GO" id="GO:0004467">
    <property type="term" value="F:long-chain fatty acid-CoA ligase activity"/>
    <property type="evidence" value="ECO:0007669"/>
    <property type="project" value="TreeGrafter"/>
</dbReference>
<evidence type="ECO:0000259" key="3">
    <source>
        <dbReference type="Pfam" id="PF00501"/>
    </source>
</evidence>
<evidence type="ECO:0000256" key="2">
    <source>
        <dbReference type="ARBA" id="ARBA00022840"/>
    </source>
</evidence>
<dbReference type="PROSITE" id="PS00455">
    <property type="entry name" value="AMP_BINDING"/>
    <property type="match status" value="1"/>
</dbReference>
<evidence type="ECO:0000313" key="4">
    <source>
        <dbReference type="EMBL" id="GLY67792.1"/>
    </source>
</evidence>
<dbReference type="InterPro" id="IPR020845">
    <property type="entry name" value="AMP-binding_CS"/>
</dbReference>
<sequence length="595" mass="64414">MSNAADDIFQLAGTDPERALFARKSADGWQTVSAKEFAEEVVAVARGLVSAGIRAGDRVALMSATRYEWVLIDYAIWTIGAVSVPVYETDSAEQVAWILADSGAIAAFAENAGMAALVEPVAGPVWSIEDGGLDQLAAQGRALPGEGVRGLASRRGLGVSPPENTDVESRRVAEDSALATIVYTSGTTGRPKGCMLTHGNLVSEVDSIMRADGIGDTVLIPSSAVLLFLPLAHILARIVQLAVVRAGALTAHTGRLTDLEDELTSFRPTLIVAVPRVFEKLLHAAARRAETAGRAWLFELAERVAITYSEKGRGRLAHRVFDRFVYRGLRDALGGRIAYAVCGGAPLSVRLSHFLRGAGVPVLAGYCLTETCGPITLNPPFGPRLGTAGRPLPHWSVRIAPDGEVLVSGPGVFAGYWHDEPATRAAFDGKGWLRTGDLGELHEGYLTITGRKKDVIVTAGGKNVAPEQFEDRLNTHWLIENSVVVGDRRPYVGALITLDTEAFDEWKRRHGKPSGAGVEQLRDDPELAVTLEHVIDEVNWAVSRAEAIRRFRVLPGRFTVNDELTPTRQVRRQYVLTKYADEVDELYLPRPREGE</sequence>
<dbReference type="AlphaFoldDB" id="A0A9W6VHV5"/>
<dbReference type="InterPro" id="IPR000873">
    <property type="entry name" value="AMP-dep_synth/lig_dom"/>
</dbReference>
<dbReference type="Gene3D" id="3.40.50.12780">
    <property type="entry name" value="N-terminal domain of ligase-like"/>
    <property type="match status" value="1"/>
</dbReference>
<keyword evidence="4" id="KW-0436">Ligase</keyword>
<reference evidence="4" key="1">
    <citation type="submission" date="2023-03" db="EMBL/GenBank/DDBJ databases">
        <title>Amycolatopsis taiwanensis NBRC 103393.</title>
        <authorList>
            <person name="Ichikawa N."/>
            <person name="Sato H."/>
            <person name="Tonouchi N."/>
        </authorList>
    </citation>
    <scope>NUCLEOTIDE SEQUENCE</scope>
    <source>
        <strain evidence="4">NBRC 103393</strain>
    </source>
</reference>
<dbReference type="EMBL" id="BSTI01000009">
    <property type="protein sequence ID" value="GLY67792.1"/>
    <property type="molecule type" value="Genomic_DNA"/>
</dbReference>